<feature type="transmembrane region" description="Helical" evidence="1">
    <location>
        <begin position="150"/>
        <end position="177"/>
    </location>
</feature>
<dbReference type="RefSeq" id="WP_282010170.1">
    <property type="nucleotide sequence ID" value="NZ_OX336137.1"/>
</dbReference>
<feature type="transmembrane region" description="Helical" evidence="1">
    <location>
        <begin position="78"/>
        <end position="103"/>
    </location>
</feature>
<name>A0ABM9HAN9_9BACT</name>
<keyword evidence="1" id="KW-1133">Transmembrane helix</keyword>
<protein>
    <recommendedName>
        <fullName evidence="4">DUF2062 domain-containing protein</fullName>
    </recommendedName>
</protein>
<evidence type="ECO:0008006" key="4">
    <source>
        <dbReference type="Google" id="ProtNLM"/>
    </source>
</evidence>
<evidence type="ECO:0000313" key="2">
    <source>
        <dbReference type="EMBL" id="CAI2717213.1"/>
    </source>
</evidence>
<feature type="transmembrane region" description="Helical" evidence="1">
    <location>
        <begin position="110"/>
        <end position="130"/>
    </location>
</feature>
<gene>
    <name evidence="2" type="ORF">NSPWAT_0354</name>
</gene>
<proteinExistence type="predicted"/>
<dbReference type="EMBL" id="OX336137">
    <property type="protein sequence ID" value="CAI2717213.1"/>
    <property type="molecule type" value="Genomic_DNA"/>
</dbReference>
<accession>A0ABM9HAN9</accession>
<evidence type="ECO:0000313" key="3">
    <source>
        <dbReference type="Proteomes" id="UP001157733"/>
    </source>
</evidence>
<dbReference type="Proteomes" id="UP001157733">
    <property type="component" value="Chromosome"/>
</dbReference>
<reference evidence="2 3" key="1">
    <citation type="submission" date="2022-09" db="EMBL/GenBank/DDBJ databases">
        <authorList>
            <person name="Kop L."/>
        </authorList>
    </citation>
    <scope>NUCLEOTIDE SEQUENCE [LARGE SCALE GENOMIC DNA]</scope>
    <source>
        <strain evidence="2 3">347</strain>
    </source>
</reference>
<organism evidence="2 3">
    <name type="scientific">Nitrospina watsonii</name>
    <dbReference type="NCBI Taxonomy" id="1323948"/>
    <lineage>
        <taxon>Bacteria</taxon>
        <taxon>Pseudomonadati</taxon>
        <taxon>Nitrospinota/Tectimicrobiota group</taxon>
        <taxon>Nitrospinota</taxon>
        <taxon>Nitrospinia</taxon>
        <taxon>Nitrospinales</taxon>
        <taxon>Nitrospinaceae</taxon>
        <taxon>Nitrospina</taxon>
    </lineage>
</organism>
<keyword evidence="1" id="KW-0472">Membrane</keyword>
<evidence type="ECO:0000256" key="1">
    <source>
        <dbReference type="SAM" id="Phobius"/>
    </source>
</evidence>
<keyword evidence="1" id="KW-0812">Transmembrane</keyword>
<keyword evidence="3" id="KW-1185">Reference proteome</keyword>
<sequence>MTTKQTMYQETMAEGPKMAKDMVKGAETTRAFLTDLTDALKFLVQKGFWKSWERMKEEIKFLYGKFTAFDYVCGGISFALWGFGMLIGAIGTGLLLYQVILWLQAGDWQFMPLMMVWTFLFEGTALHGWMTSPESWLGLHTLLEWILSNIPISVVLILGGAALSGFMVAVIVAALTIRRFQFVQQEKS</sequence>